<organism evidence="1 2">
    <name type="scientific">Pyronema omphalodes (strain CBS 100304)</name>
    <name type="common">Pyronema confluens</name>
    <dbReference type="NCBI Taxonomy" id="1076935"/>
    <lineage>
        <taxon>Eukaryota</taxon>
        <taxon>Fungi</taxon>
        <taxon>Dikarya</taxon>
        <taxon>Ascomycota</taxon>
        <taxon>Pezizomycotina</taxon>
        <taxon>Pezizomycetes</taxon>
        <taxon>Pezizales</taxon>
        <taxon>Pyronemataceae</taxon>
        <taxon>Pyronema</taxon>
    </lineage>
</organism>
<sequence length="126" mass="14581">MSIIRTRNSGLGMRNGAFLKNELELLSLQNPHKKQSSITVNEIHQDGASFGTQRLAYKFWHWPSDQYITCSRWGSGRQCSGRTEFRRQRYDLALNPNLLGCYPIHHFPSLSLPILYVDLDAYTHKI</sequence>
<evidence type="ECO:0000313" key="1">
    <source>
        <dbReference type="EMBL" id="CCX08328.1"/>
    </source>
</evidence>
<keyword evidence="2" id="KW-1185">Reference proteome</keyword>
<dbReference type="AlphaFoldDB" id="U4L0Q1"/>
<gene>
    <name evidence="1" type="ORF">PCON_07921</name>
</gene>
<evidence type="ECO:0000313" key="2">
    <source>
        <dbReference type="Proteomes" id="UP000018144"/>
    </source>
</evidence>
<protein>
    <submittedName>
        <fullName evidence="1">Uncharacterized protein</fullName>
    </submittedName>
</protein>
<name>U4L0Q1_PYROM</name>
<accession>U4L0Q1</accession>
<proteinExistence type="predicted"/>
<reference evidence="1 2" key="1">
    <citation type="journal article" date="2013" name="PLoS Genet.">
        <title>The genome and development-dependent transcriptomes of Pyronema confluens: a window into fungal evolution.</title>
        <authorList>
            <person name="Traeger S."/>
            <person name="Altegoer F."/>
            <person name="Freitag M."/>
            <person name="Gabaldon T."/>
            <person name="Kempken F."/>
            <person name="Kumar A."/>
            <person name="Marcet-Houben M."/>
            <person name="Poggeler S."/>
            <person name="Stajich J.E."/>
            <person name="Nowrousian M."/>
        </authorList>
    </citation>
    <scope>NUCLEOTIDE SEQUENCE [LARGE SCALE GENOMIC DNA]</scope>
    <source>
        <strain evidence="2">CBS 100304</strain>
        <tissue evidence="1">Vegetative mycelium</tissue>
    </source>
</reference>
<dbReference type="Proteomes" id="UP000018144">
    <property type="component" value="Unassembled WGS sequence"/>
</dbReference>
<dbReference type="EMBL" id="HF935408">
    <property type="protein sequence ID" value="CCX08328.1"/>
    <property type="molecule type" value="Genomic_DNA"/>
</dbReference>